<organism evidence="1 2">
    <name type="scientific">Talaromyces islandicus</name>
    <name type="common">Penicillium islandicum</name>
    <dbReference type="NCBI Taxonomy" id="28573"/>
    <lineage>
        <taxon>Eukaryota</taxon>
        <taxon>Fungi</taxon>
        <taxon>Dikarya</taxon>
        <taxon>Ascomycota</taxon>
        <taxon>Pezizomycotina</taxon>
        <taxon>Eurotiomycetes</taxon>
        <taxon>Eurotiomycetidae</taxon>
        <taxon>Eurotiales</taxon>
        <taxon>Trichocomaceae</taxon>
        <taxon>Talaromyces</taxon>
        <taxon>Talaromyces sect. Islandici</taxon>
    </lineage>
</organism>
<evidence type="ECO:0000313" key="2">
    <source>
        <dbReference type="Proteomes" id="UP000054383"/>
    </source>
</evidence>
<gene>
    <name evidence="1" type="ORF">PISL3812_09269</name>
</gene>
<dbReference type="OrthoDB" id="37297at2759"/>
<keyword evidence="2" id="KW-1185">Reference proteome</keyword>
<dbReference type="PANTHER" id="PTHR33875:SF2">
    <property type="entry name" value="ACR183CP"/>
    <property type="match status" value="1"/>
</dbReference>
<dbReference type="Proteomes" id="UP000054383">
    <property type="component" value="Unassembled WGS sequence"/>
</dbReference>
<reference evidence="1 2" key="1">
    <citation type="submission" date="2015-04" db="EMBL/GenBank/DDBJ databases">
        <authorList>
            <person name="Syromyatnikov M.Y."/>
            <person name="Popov V.N."/>
        </authorList>
    </citation>
    <scope>NUCLEOTIDE SEQUENCE [LARGE SCALE GENOMIC DNA]</scope>
    <source>
        <strain evidence="1">WF-38-12</strain>
    </source>
</reference>
<dbReference type="Gene3D" id="3.40.30.10">
    <property type="entry name" value="Glutaredoxin"/>
    <property type="match status" value="1"/>
</dbReference>
<protein>
    <submittedName>
        <fullName evidence="1">Uncharacterized protein</fullName>
    </submittedName>
</protein>
<dbReference type="AlphaFoldDB" id="A0A0U1M991"/>
<dbReference type="EMBL" id="CVMT01000011">
    <property type="protein sequence ID" value="CRG92213.1"/>
    <property type="molecule type" value="Genomic_DNA"/>
</dbReference>
<name>A0A0U1M991_TALIS</name>
<sequence length="206" mass="23149">MSLPPKFHGQKLVAGDVAPSPHTLELYLDYVCPFSAKLFRTFYHDVKPIIAEKYHTRLQVIFKQQIQPWHPSSTLVHEAAAAVLKLAPEKFWEFSDALFKKQTEYFDLNVVNETRNETYKRLAALAASVGVDSDKVFELLAIVPQGGESLNSGNGVTNDIKLMIKANRVIGVHVSPTVFFNGIEERSISSSFSAAQWDEWLRNNVA</sequence>
<dbReference type="PANTHER" id="PTHR33875">
    <property type="entry name" value="OS09G0542200 PROTEIN"/>
    <property type="match status" value="1"/>
</dbReference>
<evidence type="ECO:0000313" key="1">
    <source>
        <dbReference type="EMBL" id="CRG92213.1"/>
    </source>
</evidence>
<dbReference type="STRING" id="28573.A0A0U1M991"/>
<dbReference type="SUPFAM" id="SSF52833">
    <property type="entry name" value="Thioredoxin-like"/>
    <property type="match status" value="1"/>
</dbReference>
<dbReference type="InterPro" id="IPR036249">
    <property type="entry name" value="Thioredoxin-like_sf"/>
</dbReference>
<accession>A0A0U1M991</accession>
<proteinExistence type="predicted"/>
<dbReference type="OMA" id="IKFSRQN"/>